<organism evidence="6 7">
    <name type="scientific">Lineolata rhizophorae</name>
    <dbReference type="NCBI Taxonomy" id="578093"/>
    <lineage>
        <taxon>Eukaryota</taxon>
        <taxon>Fungi</taxon>
        <taxon>Dikarya</taxon>
        <taxon>Ascomycota</taxon>
        <taxon>Pezizomycotina</taxon>
        <taxon>Dothideomycetes</taxon>
        <taxon>Dothideomycetes incertae sedis</taxon>
        <taxon>Lineolatales</taxon>
        <taxon>Lineolataceae</taxon>
        <taxon>Lineolata</taxon>
    </lineage>
</organism>
<dbReference type="Pfam" id="PF05997">
    <property type="entry name" value="Nop52"/>
    <property type="match status" value="1"/>
</dbReference>
<dbReference type="EMBL" id="MU001672">
    <property type="protein sequence ID" value="KAF2461099.1"/>
    <property type="molecule type" value="Genomic_DNA"/>
</dbReference>
<evidence type="ECO:0000256" key="2">
    <source>
        <dbReference type="ARBA" id="ARBA00006374"/>
    </source>
</evidence>
<evidence type="ECO:0000256" key="3">
    <source>
        <dbReference type="ARBA" id="ARBA00022552"/>
    </source>
</evidence>
<accession>A0A6A6PB79</accession>
<dbReference type="GO" id="GO:0006364">
    <property type="term" value="P:rRNA processing"/>
    <property type="evidence" value="ECO:0007669"/>
    <property type="project" value="UniProtKB-KW"/>
</dbReference>
<reference evidence="6" key="1">
    <citation type="journal article" date="2020" name="Stud. Mycol.">
        <title>101 Dothideomycetes genomes: a test case for predicting lifestyles and emergence of pathogens.</title>
        <authorList>
            <person name="Haridas S."/>
            <person name="Albert R."/>
            <person name="Binder M."/>
            <person name="Bloem J."/>
            <person name="Labutti K."/>
            <person name="Salamov A."/>
            <person name="Andreopoulos B."/>
            <person name="Baker S."/>
            <person name="Barry K."/>
            <person name="Bills G."/>
            <person name="Bluhm B."/>
            <person name="Cannon C."/>
            <person name="Castanera R."/>
            <person name="Culley D."/>
            <person name="Daum C."/>
            <person name="Ezra D."/>
            <person name="Gonzalez J."/>
            <person name="Henrissat B."/>
            <person name="Kuo A."/>
            <person name="Liang C."/>
            <person name="Lipzen A."/>
            <person name="Lutzoni F."/>
            <person name="Magnuson J."/>
            <person name="Mondo S."/>
            <person name="Nolan M."/>
            <person name="Ohm R."/>
            <person name="Pangilinan J."/>
            <person name="Park H.-J."/>
            <person name="Ramirez L."/>
            <person name="Alfaro M."/>
            <person name="Sun H."/>
            <person name="Tritt A."/>
            <person name="Yoshinaga Y."/>
            <person name="Zwiers L.-H."/>
            <person name="Turgeon B."/>
            <person name="Goodwin S."/>
            <person name="Spatafora J."/>
            <person name="Crous P."/>
            <person name="Grigoriev I."/>
        </authorList>
    </citation>
    <scope>NUCLEOTIDE SEQUENCE</scope>
    <source>
        <strain evidence="6">ATCC 16933</strain>
    </source>
</reference>
<evidence type="ECO:0000256" key="4">
    <source>
        <dbReference type="ARBA" id="ARBA00023242"/>
    </source>
</evidence>
<sequence length="289" mass="33370">METSTRSSNLFVKQLAANGMDRSRSHPPRYPLCFLSTRLEQGERNFRPYPPILTSFVKPLIDKRTRDKALDSLRTFLASRHELDELELLKLWKGLFYCVWMSDKVRTQRRLAIELAELVDVLQGDVVLPFLDAFWKTMAREWPGIDVLRMDKFLFLVRQYLAASFRYLAKNDWSNHEAIKAYMDTLAATPLNPTDAKIPNGLRYHVLDIYVDELDKVDADRDSNIPLDSLLRPLKDLEDTSPNKVARGKVKEALGDERLNDWRNKDDSGDEEHGHGEEDSSDEWGGLSD</sequence>
<evidence type="ECO:0000256" key="5">
    <source>
        <dbReference type="SAM" id="MobiDB-lite"/>
    </source>
</evidence>
<dbReference type="PANTHER" id="PTHR13026">
    <property type="entry name" value="NNP-1 PROTEIN NOVEL NUCLEAR PROTEIN 1 NOP52"/>
    <property type="match status" value="1"/>
</dbReference>
<dbReference type="InterPro" id="IPR010301">
    <property type="entry name" value="RRP1"/>
</dbReference>
<name>A0A6A6PB79_9PEZI</name>
<keyword evidence="7" id="KW-1185">Reference proteome</keyword>
<dbReference type="OrthoDB" id="2019504at2759"/>
<keyword evidence="3" id="KW-0698">rRNA processing</keyword>
<evidence type="ECO:0000313" key="6">
    <source>
        <dbReference type="EMBL" id="KAF2461099.1"/>
    </source>
</evidence>
<evidence type="ECO:0000313" key="7">
    <source>
        <dbReference type="Proteomes" id="UP000799766"/>
    </source>
</evidence>
<comment type="similarity">
    <text evidence="2">Belongs to the RRP1 family.</text>
</comment>
<keyword evidence="4" id="KW-0539">Nucleus</keyword>
<dbReference type="AlphaFoldDB" id="A0A6A6PB79"/>
<evidence type="ECO:0000256" key="1">
    <source>
        <dbReference type="ARBA" id="ARBA00004123"/>
    </source>
</evidence>
<dbReference type="GO" id="GO:0030688">
    <property type="term" value="C:preribosome, small subunit precursor"/>
    <property type="evidence" value="ECO:0007669"/>
    <property type="project" value="InterPro"/>
</dbReference>
<proteinExistence type="inferred from homology"/>
<feature type="region of interest" description="Disordered" evidence="5">
    <location>
        <begin position="256"/>
        <end position="289"/>
    </location>
</feature>
<dbReference type="Proteomes" id="UP000799766">
    <property type="component" value="Unassembled WGS sequence"/>
</dbReference>
<dbReference type="PANTHER" id="PTHR13026:SF0">
    <property type="entry name" value="RIBOSOMAL RNA PROCESSING 1B"/>
    <property type="match status" value="1"/>
</dbReference>
<gene>
    <name evidence="6" type="ORF">BDY21DRAFT_315099</name>
</gene>
<comment type="subcellular location">
    <subcellularLocation>
        <location evidence="1">Nucleus</location>
    </subcellularLocation>
</comment>
<protein>
    <submittedName>
        <fullName evidence="6">Nucleolar protein,Nop52-domain-containing protein</fullName>
    </submittedName>
</protein>
<feature type="compositionally biased region" description="Basic and acidic residues" evidence="5">
    <location>
        <begin position="256"/>
        <end position="278"/>
    </location>
</feature>
<dbReference type="GO" id="GO:0005634">
    <property type="term" value="C:nucleus"/>
    <property type="evidence" value="ECO:0007669"/>
    <property type="project" value="UniProtKB-SubCell"/>
</dbReference>